<dbReference type="Pfam" id="PF06452">
    <property type="entry name" value="CBM9_1"/>
    <property type="match status" value="1"/>
</dbReference>
<evidence type="ECO:0000256" key="1">
    <source>
        <dbReference type="SAM" id="SignalP"/>
    </source>
</evidence>
<dbReference type="CDD" id="cd09620">
    <property type="entry name" value="CBM9_like_3"/>
    <property type="match status" value="1"/>
</dbReference>
<dbReference type="EMBL" id="CP155447">
    <property type="protein sequence ID" value="XBH05352.1"/>
    <property type="molecule type" value="Genomic_DNA"/>
</dbReference>
<feature type="domain" description="Carbohydrate-binding" evidence="2">
    <location>
        <begin position="47"/>
        <end position="198"/>
    </location>
</feature>
<keyword evidence="1" id="KW-0732">Signal</keyword>
<dbReference type="AlphaFoldDB" id="A0AAU7CJP7"/>
<dbReference type="InterPro" id="IPR010502">
    <property type="entry name" value="Carb-bd_dom_fam9"/>
</dbReference>
<organism evidence="3">
    <name type="scientific">Singulisphaera sp. Ch08</name>
    <dbReference type="NCBI Taxonomy" id="3120278"/>
    <lineage>
        <taxon>Bacteria</taxon>
        <taxon>Pseudomonadati</taxon>
        <taxon>Planctomycetota</taxon>
        <taxon>Planctomycetia</taxon>
        <taxon>Isosphaerales</taxon>
        <taxon>Isosphaeraceae</taxon>
        <taxon>Singulisphaera</taxon>
    </lineage>
</organism>
<evidence type="ECO:0000259" key="2">
    <source>
        <dbReference type="Pfam" id="PF06452"/>
    </source>
</evidence>
<gene>
    <name evidence="3" type="ORF">V5E97_04860</name>
</gene>
<reference evidence="3" key="1">
    <citation type="submission" date="2024-05" db="EMBL/GenBank/DDBJ databases">
        <title>Planctomycetes of the genus Singulisphaera possess chitinolytic capabilities.</title>
        <authorList>
            <person name="Ivanova A."/>
        </authorList>
    </citation>
    <scope>NUCLEOTIDE SEQUENCE</scope>
    <source>
        <strain evidence="3">Ch08T</strain>
    </source>
</reference>
<dbReference type="Gene3D" id="2.60.40.1190">
    <property type="match status" value="1"/>
</dbReference>
<dbReference type="GO" id="GO:0016052">
    <property type="term" value="P:carbohydrate catabolic process"/>
    <property type="evidence" value="ECO:0007669"/>
    <property type="project" value="InterPro"/>
</dbReference>
<name>A0AAU7CJP7_9BACT</name>
<dbReference type="PANTHER" id="PTHR35532">
    <property type="entry name" value="SIMILAR TO POLYHYDROXYALKANOATE DEPOLYMERASE"/>
    <property type="match status" value="1"/>
</dbReference>
<feature type="chain" id="PRO_5043447905" evidence="1">
    <location>
        <begin position="23"/>
        <end position="360"/>
    </location>
</feature>
<accession>A0AAU7CJP7</accession>
<dbReference type="PANTHER" id="PTHR35532:SF5">
    <property type="entry name" value="CARBOHYDRATE-BINDING DOMAIN-CONTAINING PROTEIN"/>
    <property type="match status" value="1"/>
</dbReference>
<dbReference type="SUPFAM" id="SSF49344">
    <property type="entry name" value="CBD9-like"/>
    <property type="match status" value="1"/>
</dbReference>
<feature type="signal peptide" evidence="1">
    <location>
        <begin position="1"/>
        <end position="22"/>
    </location>
</feature>
<protein>
    <submittedName>
        <fullName evidence="3">Carbohydrate-binding family 9-like protein</fullName>
    </submittedName>
</protein>
<dbReference type="GO" id="GO:0030246">
    <property type="term" value="F:carbohydrate binding"/>
    <property type="evidence" value="ECO:0007669"/>
    <property type="project" value="InterPro"/>
</dbReference>
<evidence type="ECO:0000313" key="3">
    <source>
        <dbReference type="EMBL" id="XBH05352.1"/>
    </source>
</evidence>
<sequence length="360" mass="41375">MPRCRKWLVLVLSLLLLTPAIGVSLEVDAPPPPKGYVCMRARAPIVIDGKLDDSAWAEAPWTDDFQDIEGDRKPRPRFRTRAKMLWDDRFFYIAAELEEPHVWASLTKHDSVIFHDNDFEIFIDPDGDNQEYYELEINAINTEWDLFLKKAYRNGGPAINEWEIPGLKTATQINGTINDPADRDTSWTVEFAIPWNVLAEFAHRPSPPKNGDQWRVNFSRVEWKHLVEGKTYKKEPSTREDNWVWSPQGAIDMHRPERWGFVQFSTEPPGKARYTPDPANPVRDRLMAIYHAQTAYHGKHQTWAATLEALGLEAEPGLPGTLRPQIKRTSSGFEASIVMDGRSAQVWTIREDSRISRSDR</sequence>
<dbReference type="RefSeq" id="WP_406698167.1">
    <property type="nucleotide sequence ID" value="NZ_CP155447.1"/>
</dbReference>
<dbReference type="GO" id="GO:0004553">
    <property type="term" value="F:hydrolase activity, hydrolyzing O-glycosyl compounds"/>
    <property type="evidence" value="ECO:0007669"/>
    <property type="project" value="InterPro"/>
</dbReference>
<proteinExistence type="predicted"/>